<dbReference type="Gene3D" id="2.60.120.1000">
    <property type="match status" value="1"/>
</dbReference>
<gene>
    <name evidence="5" type="ORF">DILT_LOCUS12985</name>
</gene>
<feature type="domain" description="Fibrillar collagen NC1" evidence="4">
    <location>
        <begin position="1"/>
        <end position="179"/>
    </location>
</feature>
<sequence>MTCKQLAEAQPHLPSGEYWIDPNGGSPQDAILVYCDMRTKETCIRGTKTDFKAPGGNSADYTWLGEMDNFDQFSYEVEGPQLAMLKLRSPVARQTLSVPCDEASADSIEMLKLYADNEIELSAADVHAKFSVVHNNCKNEAREALIDVSGAATRLPIRDVAFVAAGESIGVKLGQACFL</sequence>
<dbReference type="NCBIfam" id="NF040941">
    <property type="entry name" value="GGGWT_bact"/>
    <property type="match status" value="1"/>
</dbReference>
<dbReference type="OrthoDB" id="8939548at2759"/>
<name>A0A3P7PHL5_DIBLA</name>
<reference evidence="5 6" key="1">
    <citation type="submission" date="2018-11" db="EMBL/GenBank/DDBJ databases">
        <authorList>
            <consortium name="Pathogen Informatics"/>
        </authorList>
    </citation>
    <scope>NUCLEOTIDE SEQUENCE [LARGE SCALE GENOMIC DNA]</scope>
</reference>
<dbReference type="Pfam" id="PF01410">
    <property type="entry name" value="COLFI"/>
    <property type="match status" value="1"/>
</dbReference>
<dbReference type="Proteomes" id="UP000281553">
    <property type="component" value="Unassembled WGS sequence"/>
</dbReference>
<dbReference type="PROSITE" id="PS51461">
    <property type="entry name" value="NC1_FIB"/>
    <property type="match status" value="1"/>
</dbReference>
<keyword evidence="3" id="KW-0176">Collagen</keyword>
<dbReference type="AlphaFoldDB" id="A0A3P7PHL5"/>
<dbReference type="InterPro" id="IPR000885">
    <property type="entry name" value="Fib_collagen_C"/>
</dbReference>
<organism evidence="5 6">
    <name type="scientific">Dibothriocephalus latus</name>
    <name type="common">Fish tapeworm</name>
    <name type="synonym">Diphyllobothrium latum</name>
    <dbReference type="NCBI Taxonomy" id="60516"/>
    <lineage>
        <taxon>Eukaryota</taxon>
        <taxon>Metazoa</taxon>
        <taxon>Spiralia</taxon>
        <taxon>Lophotrochozoa</taxon>
        <taxon>Platyhelminthes</taxon>
        <taxon>Cestoda</taxon>
        <taxon>Eucestoda</taxon>
        <taxon>Diphyllobothriidea</taxon>
        <taxon>Diphyllobothriidae</taxon>
        <taxon>Dibothriocephalus</taxon>
    </lineage>
</organism>
<dbReference type="GO" id="GO:0005576">
    <property type="term" value="C:extracellular region"/>
    <property type="evidence" value="ECO:0007669"/>
    <property type="project" value="UniProtKB-SubCell"/>
</dbReference>
<evidence type="ECO:0000259" key="4">
    <source>
        <dbReference type="PROSITE" id="PS51461"/>
    </source>
</evidence>
<evidence type="ECO:0000256" key="2">
    <source>
        <dbReference type="ARBA" id="ARBA00022525"/>
    </source>
</evidence>
<keyword evidence="6" id="KW-1185">Reference proteome</keyword>
<comment type="subcellular location">
    <subcellularLocation>
        <location evidence="1">Secreted</location>
    </subcellularLocation>
</comment>
<evidence type="ECO:0000313" key="6">
    <source>
        <dbReference type="Proteomes" id="UP000281553"/>
    </source>
</evidence>
<protein>
    <recommendedName>
        <fullName evidence="4">Fibrillar collagen NC1 domain-containing protein</fullName>
    </recommendedName>
</protein>
<dbReference type="GO" id="GO:0005581">
    <property type="term" value="C:collagen trimer"/>
    <property type="evidence" value="ECO:0007669"/>
    <property type="project" value="UniProtKB-KW"/>
</dbReference>
<dbReference type="SMART" id="SM00038">
    <property type="entry name" value="COLFI"/>
    <property type="match status" value="1"/>
</dbReference>
<dbReference type="GO" id="GO:0005201">
    <property type="term" value="F:extracellular matrix structural constituent"/>
    <property type="evidence" value="ECO:0007669"/>
    <property type="project" value="InterPro"/>
</dbReference>
<evidence type="ECO:0000313" key="5">
    <source>
        <dbReference type="EMBL" id="VDN17646.1"/>
    </source>
</evidence>
<dbReference type="EMBL" id="UYRU01068405">
    <property type="protein sequence ID" value="VDN17646.1"/>
    <property type="molecule type" value="Genomic_DNA"/>
</dbReference>
<accession>A0A3P7PHL5</accession>
<evidence type="ECO:0000256" key="1">
    <source>
        <dbReference type="ARBA" id="ARBA00004613"/>
    </source>
</evidence>
<evidence type="ECO:0000256" key="3">
    <source>
        <dbReference type="ARBA" id="ARBA00023119"/>
    </source>
</evidence>
<proteinExistence type="predicted"/>
<keyword evidence="2" id="KW-0964">Secreted</keyword>